<dbReference type="Pfam" id="PF09992">
    <property type="entry name" value="NAGPA"/>
    <property type="match status" value="1"/>
</dbReference>
<organism evidence="4 5">
    <name type="scientific">Candidatus Scatomorpha pullistercoris</name>
    <dbReference type="NCBI Taxonomy" id="2840929"/>
    <lineage>
        <taxon>Bacteria</taxon>
        <taxon>Bacillati</taxon>
        <taxon>Bacillota</taxon>
        <taxon>Clostridia</taxon>
        <taxon>Eubacteriales</taxon>
        <taxon>Candidatus Scatomorpha</taxon>
    </lineage>
</organism>
<dbReference type="PANTHER" id="PTHR40446">
    <property type="entry name" value="N-ACETYLGLUCOSAMINE-1-PHOSPHODIESTER ALPHA-N-ACETYLGLUCOSAMINIDASE"/>
    <property type="match status" value="1"/>
</dbReference>
<dbReference type="Pfam" id="PF00395">
    <property type="entry name" value="SLH"/>
    <property type="match status" value="3"/>
</dbReference>
<sequence>MKKRLLCLILACMLLTTCALAYGAGTGEAVYVNRWTLANGFTYENAFCYSSSGSRNETFVVENTPGSSVYPIVLACDTIYGGMTITQMISYAESLGYNVVGAVNSDFGYWDTRIPCGMVVEDGIYKSSPEGNSALGFTDGKAYASYKPDVYITLENDTSGGAVTTTHLNKTRSDSGVYLYSEYFSTVSTRTSSSGWYVRLKVLSGELTLDGEMELEVTEIVEGKDSVPIGEGYLILTASDKAEQETALAKFSVGDRVTLSTECSDAKLAAQDWVSGSGNILVKDGEIFDEAKWDNTITSVNPRTAVGIRSDGTVVYLVNDGRSTASRGSTLRELAEDMLSMGCTTVVNMDGGGSSALALRMPGKDGFTIVNEPSDGSLRAVCTYILFVTDAAASGSARSLFIEQDGAYVLAGSSVELSYAATDNALRTVETPAVTASATRGSVSGNVYKAPASEGTDTIRLSSGTAYGSGTLHVITKADTLKVTDAATGTALTSAVLEKGETLSLKVAAQYLLRDVYMDSSAVTYSVSGSIGTVTADGVFTATGSPGAEGTLTVSAAGLTKEISIKLDTEFEDMVGHWAESYVKALYKDGIVTGVTDTQFGPDRTMKRCDFVLMLYRAAGSPAVSESSGFTDVPDGEYYATAVAWAYANGITEGKGEGTFGPQDTLTRQEGFTFLYRALKQLGVSYTDADSSLLDKFPDAASVADWAKVPTATLISLGVVDGSDSGLNPGASLTRAQMAKMLQTAREL</sequence>
<evidence type="ECO:0000313" key="5">
    <source>
        <dbReference type="Proteomes" id="UP000886876"/>
    </source>
</evidence>
<proteinExistence type="predicted"/>
<gene>
    <name evidence="4" type="ORF">IAD42_06745</name>
</gene>
<dbReference type="AlphaFoldDB" id="A0A9D1G537"/>
<feature type="chain" id="PRO_5039115924" evidence="2">
    <location>
        <begin position="22"/>
        <end position="748"/>
    </location>
</feature>
<reference evidence="4" key="1">
    <citation type="submission" date="2020-10" db="EMBL/GenBank/DDBJ databases">
        <authorList>
            <person name="Gilroy R."/>
        </authorList>
    </citation>
    <scope>NUCLEOTIDE SEQUENCE</scope>
    <source>
        <strain evidence="4">ChiHecec3B27-6122</strain>
    </source>
</reference>
<dbReference type="EMBL" id="DVJS01000168">
    <property type="protein sequence ID" value="HIS97655.1"/>
    <property type="molecule type" value="Genomic_DNA"/>
</dbReference>
<comment type="caution">
    <text evidence="4">The sequence shown here is derived from an EMBL/GenBank/DDBJ whole genome shotgun (WGS) entry which is preliminary data.</text>
</comment>
<protein>
    <submittedName>
        <fullName evidence="4">S-layer homology domain-containing protein</fullName>
    </submittedName>
</protein>
<reference evidence="4" key="2">
    <citation type="journal article" date="2021" name="PeerJ">
        <title>Extensive microbial diversity within the chicken gut microbiome revealed by metagenomics and culture.</title>
        <authorList>
            <person name="Gilroy R."/>
            <person name="Ravi A."/>
            <person name="Getino M."/>
            <person name="Pursley I."/>
            <person name="Horton D.L."/>
            <person name="Alikhan N.F."/>
            <person name="Baker D."/>
            <person name="Gharbi K."/>
            <person name="Hall N."/>
            <person name="Watson M."/>
            <person name="Adriaenssens E.M."/>
            <person name="Foster-Nyarko E."/>
            <person name="Jarju S."/>
            <person name="Secka A."/>
            <person name="Antonio M."/>
            <person name="Oren A."/>
            <person name="Chaudhuri R.R."/>
            <person name="La Ragione R."/>
            <person name="Hildebrand F."/>
            <person name="Pallen M.J."/>
        </authorList>
    </citation>
    <scope>NUCLEOTIDE SEQUENCE</scope>
    <source>
        <strain evidence="4">ChiHecec3B27-6122</strain>
    </source>
</reference>
<evidence type="ECO:0000256" key="2">
    <source>
        <dbReference type="SAM" id="SignalP"/>
    </source>
</evidence>
<dbReference type="InterPro" id="IPR001119">
    <property type="entry name" value="SLH_dom"/>
</dbReference>
<feature type="domain" description="SLH" evidence="3">
    <location>
        <begin position="626"/>
        <end position="689"/>
    </location>
</feature>
<evidence type="ECO:0000313" key="4">
    <source>
        <dbReference type="EMBL" id="HIS97655.1"/>
    </source>
</evidence>
<keyword evidence="1" id="KW-0677">Repeat</keyword>
<feature type="domain" description="SLH" evidence="3">
    <location>
        <begin position="566"/>
        <end position="625"/>
    </location>
</feature>
<evidence type="ECO:0000259" key="3">
    <source>
        <dbReference type="PROSITE" id="PS51272"/>
    </source>
</evidence>
<feature type="signal peptide" evidence="2">
    <location>
        <begin position="1"/>
        <end position="21"/>
    </location>
</feature>
<dbReference type="PANTHER" id="PTHR40446:SF2">
    <property type="entry name" value="N-ACETYLGLUCOSAMINE-1-PHOSPHODIESTER ALPHA-N-ACETYLGLUCOSAMINIDASE"/>
    <property type="match status" value="1"/>
</dbReference>
<feature type="domain" description="SLH" evidence="3">
    <location>
        <begin position="694"/>
        <end position="748"/>
    </location>
</feature>
<dbReference type="PROSITE" id="PS51272">
    <property type="entry name" value="SLH"/>
    <property type="match status" value="3"/>
</dbReference>
<dbReference type="InterPro" id="IPR018711">
    <property type="entry name" value="NAGPA"/>
</dbReference>
<keyword evidence="2" id="KW-0732">Signal</keyword>
<accession>A0A9D1G537</accession>
<dbReference type="Proteomes" id="UP000886876">
    <property type="component" value="Unassembled WGS sequence"/>
</dbReference>
<name>A0A9D1G537_9FIRM</name>
<evidence type="ECO:0000256" key="1">
    <source>
        <dbReference type="ARBA" id="ARBA00022737"/>
    </source>
</evidence>